<protein>
    <submittedName>
        <fullName evidence="2">IPExxxVDY family protein</fullName>
    </submittedName>
</protein>
<dbReference type="Proteomes" id="UP001304515">
    <property type="component" value="Chromosome"/>
</dbReference>
<name>A0AA96F1M7_9FLAO</name>
<dbReference type="InterPro" id="IPR047690">
    <property type="entry name" value="IPExxxVDY_fam"/>
</dbReference>
<gene>
    <name evidence="2" type="ORF">RN605_09505</name>
    <name evidence="1" type="ORF">RN608_02335</name>
</gene>
<evidence type="ECO:0000313" key="1">
    <source>
        <dbReference type="EMBL" id="WNM19531.1"/>
    </source>
</evidence>
<proteinExistence type="predicted"/>
<organism evidence="2 3">
    <name type="scientific">Flavobacterium capsici</name>
    <dbReference type="NCBI Taxonomy" id="3075618"/>
    <lineage>
        <taxon>Bacteria</taxon>
        <taxon>Pseudomonadati</taxon>
        <taxon>Bacteroidota</taxon>
        <taxon>Flavobacteriia</taxon>
        <taxon>Flavobacteriales</taxon>
        <taxon>Flavobacteriaceae</taxon>
        <taxon>Flavobacterium</taxon>
    </lineage>
</organism>
<dbReference type="KEGG" id="fcj:RN605_09505"/>
<accession>A0AA96F1M7</accession>
<evidence type="ECO:0000313" key="3">
    <source>
        <dbReference type="Proteomes" id="UP001304515"/>
    </source>
</evidence>
<reference evidence="2 3" key="1">
    <citation type="submission" date="2023-09" db="EMBL/GenBank/DDBJ databases">
        <title>Flavobacterium sp. a novel bacteria isolate from Pepper rhizosphere.</title>
        <authorList>
            <person name="Peng Y."/>
            <person name="Lee J."/>
        </authorList>
    </citation>
    <scope>NUCLEOTIDE SEQUENCE [LARGE SCALE GENOMIC DNA]</scope>
    <source>
        <strain evidence="1">PMR2A8</strain>
        <strain evidence="2 3">PMTSA4</strain>
    </source>
</reference>
<dbReference type="NCBIfam" id="NF033205">
    <property type="entry name" value="IPExxxVDY"/>
    <property type="match status" value="1"/>
</dbReference>
<sequence length="162" mass="18923">MAKLKLLSEEYEEIDYQLIAIHTSIEDYRLAFLINKNLPINLSKCNQDIEIQENNVELQFSRFSYDDEKNNISWNLIQNKNQEYQSSTTLDTGLFANTIAQVSTNSYILPEFKKVDYFLKVDNCFSEDEIQETLLSLKNIQKISTVYTVAIENIKSKNNLIF</sequence>
<dbReference type="AlphaFoldDB" id="A0AA96F1M7"/>
<dbReference type="EMBL" id="CP134878">
    <property type="protein sequence ID" value="WNM19531.1"/>
    <property type="molecule type" value="Genomic_DNA"/>
</dbReference>
<dbReference type="RefSeq" id="WP_313324422.1">
    <property type="nucleotide sequence ID" value="NZ_CP134878.1"/>
</dbReference>
<accession>A0AA96J5Y1</accession>
<dbReference type="EMBL" id="CP134890">
    <property type="protein sequence ID" value="WNM20920.1"/>
    <property type="molecule type" value="Genomic_DNA"/>
</dbReference>
<evidence type="ECO:0000313" key="2">
    <source>
        <dbReference type="EMBL" id="WNM20920.1"/>
    </source>
</evidence>
<keyword evidence="3" id="KW-1185">Reference proteome</keyword>